<evidence type="ECO:0000259" key="4">
    <source>
        <dbReference type="Pfam" id="PF24883"/>
    </source>
</evidence>
<feature type="compositionally biased region" description="Basic and acidic residues" evidence="3">
    <location>
        <begin position="256"/>
        <end position="271"/>
    </location>
</feature>
<protein>
    <recommendedName>
        <fullName evidence="4">Nephrocystin 3-like N-terminal domain-containing protein</fullName>
    </recommendedName>
</protein>
<dbReference type="Proteomes" id="UP001392437">
    <property type="component" value="Unassembled WGS sequence"/>
</dbReference>
<dbReference type="AlphaFoldDB" id="A0AAW0R501"/>
<gene>
    <name evidence="5" type="ORF">PG999_003991</name>
</gene>
<evidence type="ECO:0000256" key="3">
    <source>
        <dbReference type="SAM" id="MobiDB-lite"/>
    </source>
</evidence>
<comment type="caution">
    <text evidence="5">The sequence shown here is derived from an EMBL/GenBank/DDBJ whole genome shotgun (WGS) entry which is preliminary data.</text>
</comment>
<accession>A0AAW0R501</accession>
<evidence type="ECO:0000313" key="5">
    <source>
        <dbReference type="EMBL" id="KAK8124073.1"/>
    </source>
</evidence>
<proteinExistence type="predicted"/>
<dbReference type="InterPro" id="IPR056884">
    <property type="entry name" value="NPHP3-like_N"/>
</dbReference>
<dbReference type="InterPro" id="IPR027417">
    <property type="entry name" value="P-loop_NTPase"/>
</dbReference>
<sequence length="1084" mass="121925">MEALAAVGLATNIIAFVDFSVKLLKGAKEISSKGSLSELDRIQDGTSRLQEFVEQLTVPTGLPATGAAKELDRLARECAALANEIVSILRKIYATGPNSSRFKDIGISWRAMTKRGRLESIQSRLDSYRRLILEQIALLIRQDQISISTVTENISKSQDENAKQLRTQLGSLQAELTTALGENKHDTDQSQRHVISVLQDVKSRLERLVSIERDSERINTILDKLWFDDMLSREASVENASDNSYRWILEPPVEDEASKEPNEQESEELNRQEMARSHFNKWLESESGVFYISGKPGSGKSTLMKFLALSSNTREKLEAWAAARSRPLILVSFFFWISGSQLQRSIEGLYRAILWEVLKQCPDLIPDVVPSRWESTDNQSSRISHLPLSASESQAAFERLRDVLGETYALCLFIDGLDEYDGDHWKLGDYLASWRSEHVKICVSARPYDGFQQTLPLNSPRHFELHKLNQGDMERYVKSDLLEDERFCQLQSQDQPITEKIIESLIQRAEGVFLWTVLATKAILEGLTSNNTAHQLLMLLENDIPDGLDAMFYKMLDRIPRAKQKQAAISLLVVSDPIPAPLSGSYSKKIWLNLIFHWYIEQIIQNSGHQSLIQSAAMTNPTLRPNLQTAAIDAIEIARARLNSTCAGFISWRHADYSFQITHRTLRDFLRNSKVKATLNGFATDIDLPALLGRACLNILHDFSGPPENLHITWPTFWNTAKQLYKIAERPNASSDIVEKMALSVLDFPQTAPNICFQPNLKGGFTSITHISFEGPVFRHWYSTDRITKSYYYELAKFVCIIMRVESSFIIRHKKRLVEAVPETLRPLLLLATVLEAIDGNEECAADAFNVAKFLLNMGVGPNLLVSGKHMNNLGLADNGYVVNIKETDGDGGENKGLLGSTPSVWQLFLLTAFSWVLSQPNVPCQAVFNIIELFLAHGASPDMWFIVTHITLRGGENSLRDPAGFHIPAKLHRVSLRQLVEGRTPSNSENICGYLPKTKSSFLWPFAYISSPLRNSKIPSLANEELHGPLAPLMVMDTRCLADLDDDIAFVCEAGQGDDIFMYFAKEMEGSSDQMTQWFLSFA</sequence>
<feature type="coiled-coil region" evidence="2">
    <location>
        <begin position="64"/>
        <end position="91"/>
    </location>
</feature>
<feature type="region of interest" description="Disordered" evidence="3">
    <location>
        <begin position="251"/>
        <end position="271"/>
    </location>
</feature>
<dbReference type="EMBL" id="JAQQWP010000003">
    <property type="protein sequence ID" value="KAK8124073.1"/>
    <property type="molecule type" value="Genomic_DNA"/>
</dbReference>
<keyword evidence="1" id="KW-0677">Repeat</keyword>
<feature type="coiled-coil region" evidence="2">
    <location>
        <begin position="155"/>
        <end position="182"/>
    </location>
</feature>
<organism evidence="5 6">
    <name type="scientific">Apiospora kogelbergensis</name>
    <dbReference type="NCBI Taxonomy" id="1337665"/>
    <lineage>
        <taxon>Eukaryota</taxon>
        <taxon>Fungi</taxon>
        <taxon>Dikarya</taxon>
        <taxon>Ascomycota</taxon>
        <taxon>Pezizomycotina</taxon>
        <taxon>Sordariomycetes</taxon>
        <taxon>Xylariomycetidae</taxon>
        <taxon>Amphisphaeriales</taxon>
        <taxon>Apiosporaceae</taxon>
        <taxon>Apiospora</taxon>
    </lineage>
</organism>
<feature type="domain" description="Nephrocystin 3-like N-terminal" evidence="4">
    <location>
        <begin position="276"/>
        <end position="446"/>
    </location>
</feature>
<dbReference type="PANTHER" id="PTHR10039:SF5">
    <property type="entry name" value="NACHT DOMAIN-CONTAINING PROTEIN"/>
    <property type="match status" value="1"/>
</dbReference>
<keyword evidence="2" id="KW-0175">Coiled coil</keyword>
<name>A0AAW0R501_9PEZI</name>
<dbReference type="SUPFAM" id="SSF52540">
    <property type="entry name" value="P-loop containing nucleoside triphosphate hydrolases"/>
    <property type="match status" value="1"/>
</dbReference>
<keyword evidence="6" id="KW-1185">Reference proteome</keyword>
<evidence type="ECO:0000256" key="1">
    <source>
        <dbReference type="ARBA" id="ARBA00022737"/>
    </source>
</evidence>
<dbReference type="Gene3D" id="3.40.50.300">
    <property type="entry name" value="P-loop containing nucleotide triphosphate hydrolases"/>
    <property type="match status" value="1"/>
</dbReference>
<evidence type="ECO:0000256" key="2">
    <source>
        <dbReference type="SAM" id="Coils"/>
    </source>
</evidence>
<evidence type="ECO:0000313" key="6">
    <source>
        <dbReference type="Proteomes" id="UP001392437"/>
    </source>
</evidence>
<dbReference type="PANTHER" id="PTHR10039">
    <property type="entry name" value="AMELOGENIN"/>
    <property type="match status" value="1"/>
</dbReference>
<reference evidence="5 6" key="1">
    <citation type="submission" date="2023-01" db="EMBL/GenBank/DDBJ databases">
        <title>Analysis of 21 Apiospora genomes using comparative genomics revels a genus with tremendous synthesis potential of carbohydrate active enzymes and secondary metabolites.</title>
        <authorList>
            <person name="Sorensen T."/>
        </authorList>
    </citation>
    <scope>NUCLEOTIDE SEQUENCE [LARGE SCALE GENOMIC DNA]</scope>
    <source>
        <strain evidence="5 6">CBS 117206</strain>
    </source>
</reference>
<dbReference type="Pfam" id="PF24883">
    <property type="entry name" value="NPHP3_N"/>
    <property type="match status" value="1"/>
</dbReference>